<evidence type="ECO:0000256" key="1">
    <source>
        <dbReference type="SAM" id="MobiDB-lite"/>
    </source>
</evidence>
<accession>A0ABQ1C1E8</accession>
<reference evidence="2 3" key="1">
    <citation type="journal article" date="2019" name="Emerg. Microbes Infect.">
        <title>Comprehensive subspecies identification of 175 nontuberculous mycobacteria species based on 7547 genomic profiles.</title>
        <authorList>
            <person name="Matsumoto Y."/>
            <person name="Kinjo T."/>
            <person name="Motooka D."/>
            <person name="Nabeya D."/>
            <person name="Jung N."/>
            <person name="Uechi K."/>
            <person name="Horii T."/>
            <person name="Iida T."/>
            <person name="Fujita J."/>
            <person name="Nakamura S."/>
        </authorList>
    </citation>
    <scope>NUCLEOTIDE SEQUENCE [LARGE SCALE GENOMIC DNA]</scope>
    <source>
        <strain evidence="2 3">JCM 18565</strain>
    </source>
</reference>
<sequence>MSHPEEPNDPQTQDQDSENGDDSIVSPPAYPAYSTPPPEGLAINEDG</sequence>
<name>A0ABQ1C1E8_9MYCO</name>
<gene>
    <name evidence="2" type="ORF">MPRG_12640</name>
</gene>
<evidence type="ECO:0000313" key="3">
    <source>
        <dbReference type="Proteomes" id="UP000465240"/>
    </source>
</evidence>
<dbReference type="EMBL" id="BLKX01000001">
    <property type="protein sequence ID" value="GFG77988.1"/>
    <property type="molecule type" value="Genomic_DNA"/>
</dbReference>
<dbReference type="Proteomes" id="UP000465240">
    <property type="component" value="Unassembled WGS sequence"/>
</dbReference>
<organism evidence="2 3">
    <name type="scientific">Mycobacterium paragordonae</name>
    <dbReference type="NCBI Taxonomy" id="1389713"/>
    <lineage>
        <taxon>Bacteria</taxon>
        <taxon>Bacillati</taxon>
        <taxon>Actinomycetota</taxon>
        <taxon>Actinomycetes</taxon>
        <taxon>Mycobacteriales</taxon>
        <taxon>Mycobacteriaceae</taxon>
        <taxon>Mycobacterium</taxon>
    </lineage>
</organism>
<feature type="compositionally biased region" description="Pro residues" evidence="1">
    <location>
        <begin position="28"/>
        <end position="39"/>
    </location>
</feature>
<comment type="caution">
    <text evidence="2">The sequence shown here is derived from an EMBL/GenBank/DDBJ whole genome shotgun (WGS) entry which is preliminary data.</text>
</comment>
<keyword evidence="3" id="KW-1185">Reference proteome</keyword>
<protein>
    <submittedName>
        <fullName evidence="2">Uncharacterized protein</fullName>
    </submittedName>
</protein>
<proteinExistence type="predicted"/>
<feature type="region of interest" description="Disordered" evidence="1">
    <location>
        <begin position="1"/>
        <end position="47"/>
    </location>
</feature>
<evidence type="ECO:0000313" key="2">
    <source>
        <dbReference type="EMBL" id="GFG77988.1"/>
    </source>
</evidence>
<dbReference type="RefSeq" id="WP_156298402.1">
    <property type="nucleotide sequence ID" value="NZ_BLKX01000001.1"/>
</dbReference>